<dbReference type="InterPro" id="IPR038765">
    <property type="entry name" value="Papain-like_cys_pep_sf"/>
</dbReference>
<dbReference type="InterPro" id="IPR036884">
    <property type="entry name" value="2Fe-2S-bd_dom_sf"/>
</dbReference>
<dbReference type="InterPro" id="IPR002888">
    <property type="entry name" value="2Fe-2S-bd"/>
</dbReference>
<organism evidence="5 6">
    <name type="scientific">Hibiscus sabdariffa</name>
    <name type="common">roselle</name>
    <dbReference type="NCBI Taxonomy" id="183260"/>
    <lineage>
        <taxon>Eukaryota</taxon>
        <taxon>Viridiplantae</taxon>
        <taxon>Streptophyta</taxon>
        <taxon>Embryophyta</taxon>
        <taxon>Tracheophyta</taxon>
        <taxon>Spermatophyta</taxon>
        <taxon>Magnoliopsida</taxon>
        <taxon>eudicotyledons</taxon>
        <taxon>Gunneridae</taxon>
        <taxon>Pentapetalae</taxon>
        <taxon>rosids</taxon>
        <taxon>malvids</taxon>
        <taxon>Malvales</taxon>
        <taxon>Malvaceae</taxon>
        <taxon>Malvoideae</taxon>
        <taxon>Hibiscus</taxon>
    </lineage>
</organism>
<dbReference type="SUPFAM" id="SSF54001">
    <property type="entry name" value="Cysteine proteinases"/>
    <property type="match status" value="1"/>
</dbReference>
<dbReference type="Pfam" id="PF01799">
    <property type="entry name" value="Fer2_2"/>
    <property type="match status" value="1"/>
</dbReference>
<evidence type="ECO:0000259" key="3">
    <source>
        <dbReference type="Pfam" id="PF00443"/>
    </source>
</evidence>
<dbReference type="InterPro" id="IPR001394">
    <property type="entry name" value="Peptidase_C19_UCH"/>
</dbReference>
<dbReference type="InterPro" id="IPR018200">
    <property type="entry name" value="USP_CS"/>
</dbReference>
<dbReference type="PANTHER" id="PTHR11908">
    <property type="entry name" value="XANTHINE DEHYDROGENASE"/>
    <property type="match status" value="1"/>
</dbReference>
<evidence type="ECO:0000259" key="4">
    <source>
        <dbReference type="Pfam" id="PF01799"/>
    </source>
</evidence>
<dbReference type="Proteomes" id="UP001396334">
    <property type="component" value="Unassembled WGS sequence"/>
</dbReference>
<name>A0ABR2SGI9_9ROSI</name>
<gene>
    <name evidence="5" type="ORF">V6N11_004230</name>
</gene>
<dbReference type="Pfam" id="PF00443">
    <property type="entry name" value="UCH"/>
    <property type="match status" value="1"/>
</dbReference>
<keyword evidence="2" id="KW-0500">Molybdenum</keyword>
<dbReference type="PROSITE" id="PS00973">
    <property type="entry name" value="USP_2"/>
    <property type="match status" value="1"/>
</dbReference>
<feature type="domain" description="[2Fe-2S]-binding" evidence="4">
    <location>
        <begin position="104"/>
        <end position="143"/>
    </location>
</feature>
<evidence type="ECO:0000256" key="1">
    <source>
        <dbReference type="ARBA" id="ARBA00009085"/>
    </source>
</evidence>
<evidence type="ECO:0008006" key="7">
    <source>
        <dbReference type="Google" id="ProtNLM"/>
    </source>
</evidence>
<comment type="caution">
    <text evidence="5">The sequence shown here is derived from an EMBL/GenBank/DDBJ whole genome shotgun (WGS) entry which is preliminary data.</text>
</comment>
<comment type="similarity">
    <text evidence="1">Belongs to the peptidase C19 family.</text>
</comment>
<evidence type="ECO:0000313" key="5">
    <source>
        <dbReference type="EMBL" id="KAK9024049.1"/>
    </source>
</evidence>
<protein>
    <recommendedName>
        <fullName evidence="7">Ubiquitin carboxyl-terminal hydrolase</fullName>
    </recommendedName>
</protein>
<sequence>MLQCSQKPSVFAVNGELVEFSKVDPSTTLLEFLRLRLLSRVSSLIAVKWVNGFTFYGWMDLKFLNMDWICLQIKEDAVPVLSCCPMSMDVQSQQLRELEIARMGGFHPIHGRFSGFHASQCGYCIPGMCVSLYSALVNAADKTSGPEPHACKSFAADVDIWDLTPVGEKEKTGIKIGAYVAISKAIETLKEEKEYKINQEVELVFKKLAGWPYGKIATGHENITLEELLERPQLVFNSVLLSINIPCWKCTSLFKCCLLNAFLAEVSFCKDSAAGVVVNNRGLAFGTKHSVRANNVEEFLSAKLLDGVFYTRLQLESLLSIPACQLISHRYKFPLPRDLDRDLGKYSSPEADSSVRNLYMLHSFFIHSGGVHGGHYYAYIRPTRSDQCLHMPGLPRSPGW</sequence>
<dbReference type="Gene3D" id="3.90.70.10">
    <property type="entry name" value="Cysteine proteinases"/>
    <property type="match status" value="1"/>
</dbReference>
<keyword evidence="6" id="KW-1185">Reference proteome</keyword>
<evidence type="ECO:0000313" key="6">
    <source>
        <dbReference type="Proteomes" id="UP001396334"/>
    </source>
</evidence>
<dbReference type="InterPro" id="IPR016208">
    <property type="entry name" value="Ald_Oxase/xanthine_DH-like"/>
</dbReference>
<evidence type="ECO:0000256" key="2">
    <source>
        <dbReference type="ARBA" id="ARBA00022505"/>
    </source>
</evidence>
<dbReference type="SUPFAM" id="SSF47741">
    <property type="entry name" value="CO dehydrogenase ISP C-domain like"/>
    <property type="match status" value="1"/>
</dbReference>
<accession>A0ABR2SGI9</accession>
<proteinExistence type="inferred from homology"/>
<dbReference type="Gene3D" id="1.10.150.120">
    <property type="entry name" value="[2Fe-2S]-binding domain"/>
    <property type="match status" value="1"/>
</dbReference>
<dbReference type="PANTHER" id="PTHR11908:SF132">
    <property type="entry name" value="ALDEHYDE OXIDASE 1-RELATED"/>
    <property type="match status" value="1"/>
</dbReference>
<reference evidence="5 6" key="1">
    <citation type="journal article" date="2024" name="G3 (Bethesda)">
        <title>Genome assembly of Hibiscus sabdariffa L. provides insights into metabolisms of medicinal natural products.</title>
        <authorList>
            <person name="Kim T."/>
        </authorList>
    </citation>
    <scope>NUCLEOTIDE SEQUENCE [LARGE SCALE GENOMIC DNA]</scope>
    <source>
        <strain evidence="5">TK-2024</strain>
        <tissue evidence="5">Old leaves</tissue>
    </source>
</reference>
<feature type="domain" description="Peptidase C19 ubiquitin carboxyl-terminal hydrolase" evidence="3">
    <location>
        <begin position="328"/>
        <end position="385"/>
    </location>
</feature>
<dbReference type="EMBL" id="JBBPBN010000015">
    <property type="protein sequence ID" value="KAK9024049.1"/>
    <property type="molecule type" value="Genomic_DNA"/>
</dbReference>